<evidence type="ECO:0000313" key="3">
    <source>
        <dbReference type="EMBL" id="CZR53645.1"/>
    </source>
</evidence>
<feature type="transmembrane region" description="Helical" evidence="1">
    <location>
        <begin position="94"/>
        <end position="113"/>
    </location>
</feature>
<name>A0A1L7WLK8_9HELO</name>
<keyword evidence="4" id="KW-1185">Reference proteome</keyword>
<evidence type="ECO:0000256" key="2">
    <source>
        <dbReference type="SAM" id="SignalP"/>
    </source>
</evidence>
<dbReference type="AlphaFoldDB" id="A0A1L7WLK8"/>
<sequence length="444" mass="48608">MAPLASLWYLLLALPVNTLAAPVGSVVSQLFAANGNLTILRTETAPAWASSANYRGTADILWSCLLTLTACIYNAIHLNVPASYESRLRHLGRRLMWVAMALFAPEIVLYTAYAQYSEARTLVKVLNSLRVTAIVKADKEERKEDQIDKRHVYTDGGIETNVLDCTGTSENTGSGTLVDDHLRTPQIGTTSSLELNDAPIVIPPARIPAVGESGYVAPKYLTETRHVDEPTDVSKIKNMKFDLAYGFYVVMGGLIVDIRDLEDSPATVPKATLTYYGVIELARQGHFFGISPETLSDKIDVLLIKEYGNQKPLDVTEPSVIDASMCSNLIKHMTRMSNDPKIRGGTSPQRIAEITGNAFRLSLSLEISASDFPRLSEANTPGLMTMKSDLDDSILLVLSVLLPALYAGVHLSAWNFGFPSRMESLLWKISCFDLAATSVLAIFF</sequence>
<organism evidence="3 4">
    <name type="scientific">Phialocephala subalpina</name>
    <dbReference type="NCBI Taxonomy" id="576137"/>
    <lineage>
        <taxon>Eukaryota</taxon>
        <taxon>Fungi</taxon>
        <taxon>Dikarya</taxon>
        <taxon>Ascomycota</taxon>
        <taxon>Pezizomycotina</taxon>
        <taxon>Leotiomycetes</taxon>
        <taxon>Helotiales</taxon>
        <taxon>Mollisiaceae</taxon>
        <taxon>Phialocephala</taxon>
        <taxon>Phialocephala fortinii species complex</taxon>
    </lineage>
</organism>
<keyword evidence="1" id="KW-1133">Transmembrane helix</keyword>
<dbReference type="EMBL" id="FJOG01000004">
    <property type="protein sequence ID" value="CZR53645.1"/>
    <property type="molecule type" value="Genomic_DNA"/>
</dbReference>
<proteinExistence type="predicted"/>
<feature type="transmembrane region" description="Helical" evidence="1">
    <location>
        <begin position="394"/>
        <end position="413"/>
    </location>
</feature>
<dbReference type="PANTHER" id="PTHR35043">
    <property type="entry name" value="TRANSCRIPTION FACTOR DOMAIN-CONTAINING PROTEIN"/>
    <property type="match status" value="1"/>
</dbReference>
<protein>
    <submittedName>
        <fullName evidence="3">Uncharacterized protein</fullName>
    </submittedName>
</protein>
<reference evidence="3 4" key="1">
    <citation type="submission" date="2016-03" db="EMBL/GenBank/DDBJ databases">
        <authorList>
            <person name="Ploux O."/>
        </authorList>
    </citation>
    <scope>NUCLEOTIDE SEQUENCE [LARGE SCALE GENOMIC DNA]</scope>
    <source>
        <strain evidence="3 4">UAMH 11012</strain>
    </source>
</reference>
<dbReference type="PANTHER" id="PTHR35043:SF7">
    <property type="entry name" value="TRANSCRIPTION FACTOR DOMAIN-CONTAINING PROTEIN"/>
    <property type="match status" value="1"/>
</dbReference>
<gene>
    <name evidence="3" type="ORF">PAC_03525</name>
</gene>
<keyword evidence="1" id="KW-0472">Membrane</keyword>
<feature type="chain" id="PRO_5013335738" evidence="2">
    <location>
        <begin position="21"/>
        <end position="444"/>
    </location>
</feature>
<accession>A0A1L7WLK8</accession>
<keyword evidence="1" id="KW-0812">Transmembrane</keyword>
<evidence type="ECO:0000313" key="4">
    <source>
        <dbReference type="Proteomes" id="UP000184330"/>
    </source>
</evidence>
<keyword evidence="2" id="KW-0732">Signal</keyword>
<evidence type="ECO:0000256" key="1">
    <source>
        <dbReference type="SAM" id="Phobius"/>
    </source>
</evidence>
<dbReference type="Proteomes" id="UP000184330">
    <property type="component" value="Unassembled WGS sequence"/>
</dbReference>
<feature type="transmembrane region" description="Helical" evidence="1">
    <location>
        <begin position="60"/>
        <end position="82"/>
    </location>
</feature>
<feature type="signal peptide" evidence="2">
    <location>
        <begin position="1"/>
        <end position="20"/>
    </location>
</feature>
<dbReference type="OrthoDB" id="9451547at2759"/>